<protein>
    <submittedName>
        <fullName evidence="1">Uncharacterized protein</fullName>
    </submittedName>
</protein>
<evidence type="ECO:0000313" key="1">
    <source>
        <dbReference type="EMBL" id="EZA52616.1"/>
    </source>
</evidence>
<gene>
    <name evidence="1" type="ORF">X777_08099</name>
</gene>
<dbReference type="Proteomes" id="UP000053097">
    <property type="component" value="Unassembled WGS sequence"/>
</dbReference>
<feature type="non-terminal residue" evidence="1">
    <location>
        <position position="1"/>
    </location>
</feature>
<dbReference type="EMBL" id="KK107323">
    <property type="protein sequence ID" value="EZA52616.1"/>
    <property type="molecule type" value="Genomic_DNA"/>
</dbReference>
<name>A0A026WAG3_OOCBI</name>
<sequence length="48" mass="5509">RLGTSAVSTLLKLQGVKDLRATWKWEIDERKEGRLEHDVACIMKKTVV</sequence>
<organism evidence="1 2">
    <name type="scientific">Ooceraea biroi</name>
    <name type="common">Clonal raider ant</name>
    <name type="synonym">Cerapachys biroi</name>
    <dbReference type="NCBI Taxonomy" id="2015173"/>
    <lineage>
        <taxon>Eukaryota</taxon>
        <taxon>Metazoa</taxon>
        <taxon>Ecdysozoa</taxon>
        <taxon>Arthropoda</taxon>
        <taxon>Hexapoda</taxon>
        <taxon>Insecta</taxon>
        <taxon>Pterygota</taxon>
        <taxon>Neoptera</taxon>
        <taxon>Endopterygota</taxon>
        <taxon>Hymenoptera</taxon>
        <taxon>Apocrita</taxon>
        <taxon>Aculeata</taxon>
        <taxon>Formicoidea</taxon>
        <taxon>Formicidae</taxon>
        <taxon>Dorylinae</taxon>
        <taxon>Ooceraea</taxon>
    </lineage>
</organism>
<proteinExistence type="predicted"/>
<keyword evidence="2" id="KW-1185">Reference proteome</keyword>
<evidence type="ECO:0000313" key="2">
    <source>
        <dbReference type="Proteomes" id="UP000053097"/>
    </source>
</evidence>
<accession>A0A026WAG3</accession>
<reference evidence="1 2" key="1">
    <citation type="journal article" date="2014" name="Curr. Biol.">
        <title>The genome of the clonal raider ant Cerapachys biroi.</title>
        <authorList>
            <person name="Oxley P.R."/>
            <person name="Ji L."/>
            <person name="Fetter-Pruneda I."/>
            <person name="McKenzie S.K."/>
            <person name="Li C."/>
            <person name="Hu H."/>
            <person name="Zhang G."/>
            <person name="Kronauer D.J."/>
        </authorList>
    </citation>
    <scope>NUCLEOTIDE SEQUENCE [LARGE SCALE GENOMIC DNA]</scope>
</reference>
<dbReference type="AlphaFoldDB" id="A0A026WAG3"/>